<name>A0A9Q0MD95_BLOTA</name>
<dbReference type="Proteomes" id="UP001142055">
    <property type="component" value="Chromosome 1"/>
</dbReference>
<proteinExistence type="predicted"/>
<evidence type="ECO:0000313" key="2">
    <source>
        <dbReference type="EMBL" id="KAJ6224148.1"/>
    </source>
</evidence>
<keyword evidence="1" id="KW-1133">Transmembrane helix</keyword>
<comment type="caution">
    <text evidence="2">The sequence shown here is derived from an EMBL/GenBank/DDBJ whole genome shotgun (WGS) entry which is preliminary data.</text>
</comment>
<feature type="transmembrane region" description="Helical" evidence="1">
    <location>
        <begin position="110"/>
        <end position="131"/>
    </location>
</feature>
<keyword evidence="1" id="KW-0472">Membrane</keyword>
<dbReference type="EMBL" id="JAPWDV010000001">
    <property type="protein sequence ID" value="KAJ6224148.1"/>
    <property type="molecule type" value="Genomic_DNA"/>
</dbReference>
<accession>A0A9Q0MD95</accession>
<gene>
    <name evidence="2" type="ORF">RDWZM_002693</name>
</gene>
<dbReference type="OMA" id="AGHVIEM"/>
<organism evidence="2 3">
    <name type="scientific">Blomia tropicalis</name>
    <name type="common">Mite</name>
    <dbReference type="NCBI Taxonomy" id="40697"/>
    <lineage>
        <taxon>Eukaryota</taxon>
        <taxon>Metazoa</taxon>
        <taxon>Ecdysozoa</taxon>
        <taxon>Arthropoda</taxon>
        <taxon>Chelicerata</taxon>
        <taxon>Arachnida</taxon>
        <taxon>Acari</taxon>
        <taxon>Acariformes</taxon>
        <taxon>Sarcoptiformes</taxon>
        <taxon>Astigmata</taxon>
        <taxon>Glycyphagoidea</taxon>
        <taxon>Echimyopodidae</taxon>
        <taxon>Blomia</taxon>
    </lineage>
</organism>
<feature type="transmembrane region" description="Helical" evidence="1">
    <location>
        <begin position="221"/>
        <end position="242"/>
    </location>
</feature>
<keyword evidence="1" id="KW-0812">Transmembrane</keyword>
<keyword evidence="3" id="KW-1185">Reference proteome</keyword>
<feature type="transmembrane region" description="Helical" evidence="1">
    <location>
        <begin position="15"/>
        <end position="33"/>
    </location>
</feature>
<feature type="non-terminal residue" evidence="2">
    <location>
        <position position="252"/>
    </location>
</feature>
<feature type="transmembrane region" description="Helical" evidence="1">
    <location>
        <begin position="143"/>
        <end position="166"/>
    </location>
</feature>
<reference evidence="2" key="1">
    <citation type="submission" date="2022-12" db="EMBL/GenBank/DDBJ databases">
        <title>Genome assemblies of Blomia tropicalis.</title>
        <authorList>
            <person name="Cui Y."/>
        </authorList>
    </citation>
    <scope>NUCLEOTIDE SEQUENCE</scope>
    <source>
        <tissue evidence="2">Adult mites</tissue>
    </source>
</reference>
<protein>
    <submittedName>
        <fullName evidence="2">Uncharacterized protein</fullName>
    </submittedName>
</protein>
<evidence type="ECO:0000313" key="3">
    <source>
        <dbReference type="Proteomes" id="UP001142055"/>
    </source>
</evidence>
<evidence type="ECO:0000256" key="1">
    <source>
        <dbReference type="SAM" id="Phobius"/>
    </source>
</evidence>
<dbReference type="AlphaFoldDB" id="A0A9Q0MD95"/>
<feature type="transmembrane region" description="Helical" evidence="1">
    <location>
        <begin position="40"/>
        <end position="58"/>
    </location>
</feature>
<sequence>LLACGNQTNTDTIRWYGYVWLNLEFLVYIYAGLECIQNGSFFSLCTITGTIVFAGHVIEMDRKMWKMIDQCRRKCPMLRSISCRSHKIIDNQLCEHNRVTYLVISGSRELFSYILYAFLLTNIPVNVYLISRSAIEQQKLIDQFILWGIVFVQLVVLIIVFGPLAWCAKVYHAPAKFIPILQPMLRSSSGWLWYKIKYEDLYHRLIDNGPKLAVSIGTVRAITYMASIEFMFMYIGYILMAFSQIIETNING</sequence>